<proteinExistence type="predicted"/>
<evidence type="ECO:0000256" key="1">
    <source>
        <dbReference type="SAM" id="MobiDB-lite"/>
    </source>
</evidence>
<evidence type="ECO:0000313" key="3">
    <source>
        <dbReference type="Proteomes" id="UP001201161"/>
    </source>
</evidence>
<keyword evidence="3" id="KW-1185">Reference proteome</keyword>
<dbReference type="Proteomes" id="UP001201161">
    <property type="component" value="Unassembled WGS sequence"/>
</dbReference>
<feature type="compositionally biased region" description="Low complexity" evidence="1">
    <location>
        <begin position="1"/>
        <end position="14"/>
    </location>
</feature>
<accession>A0ABS9H8E8</accession>
<organism evidence="2 3">
    <name type="scientific">Nocardioides potassii</name>
    <dbReference type="NCBI Taxonomy" id="2911371"/>
    <lineage>
        <taxon>Bacteria</taxon>
        <taxon>Bacillati</taxon>
        <taxon>Actinomycetota</taxon>
        <taxon>Actinomycetes</taxon>
        <taxon>Propionibacteriales</taxon>
        <taxon>Nocardioidaceae</taxon>
        <taxon>Nocardioides</taxon>
    </lineage>
</organism>
<name>A0ABS9H8E8_9ACTN</name>
<reference evidence="2 3" key="1">
    <citation type="submission" date="2022-01" db="EMBL/GenBank/DDBJ databases">
        <title>Nocardioides sp. nov., an actinomycete isolated from mining soil.</title>
        <authorList>
            <person name="Liu L."/>
        </authorList>
    </citation>
    <scope>NUCLEOTIDE SEQUENCE [LARGE SCALE GENOMIC DNA]</scope>
    <source>
        <strain evidence="2 3">KLBMP 9356</strain>
    </source>
</reference>
<comment type="caution">
    <text evidence="2">The sequence shown here is derived from an EMBL/GenBank/DDBJ whole genome shotgun (WGS) entry which is preliminary data.</text>
</comment>
<dbReference type="RefSeq" id="WP_236398044.1">
    <property type="nucleotide sequence ID" value="NZ_JAKJHZ010000003.1"/>
</dbReference>
<protein>
    <submittedName>
        <fullName evidence="2">Uncharacterized protein</fullName>
    </submittedName>
</protein>
<evidence type="ECO:0000313" key="2">
    <source>
        <dbReference type="EMBL" id="MCF6376298.1"/>
    </source>
</evidence>
<gene>
    <name evidence="2" type="ORF">L2K70_01630</name>
</gene>
<feature type="region of interest" description="Disordered" evidence="1">
    <location>
        <begin position="1"/>
        <end position="20"/>
    </location>
</feature>
<sequence>MTWAANNNNADSNNTTQSGTVAGNTISVVTSYTGTLGGLAPGNMANNSTGGVGLNNFELVNVIPQLLSNGSQPTGIAGNFSTTTFTFTKLVSSLTFSIEDIDHNYNPQPNGAADSTTQFFDQVAILPATGATVSAVLGSQLTGSGTLASPWRTTGRANSYIAEQTATVTITGGFKSFSIRYWTTEGATSANANMWVRIRSMTVSSCST</sequence>
<dbReference type="EMBL" id="JAKJHZ010000003">
    <property type="protein sequence ID" value="MCF6376298.1"/>
    <property type="molecule type" value="Genomic_DNA"/>
</dbReference>